<gene>
    <name evidence="4" type="primary">HCR1</name>
    <name evidence="6" type="ORF">TRAPUB_7034</name>
</gene>
<evidence type="ECO:0000256" key="1">
    <source>
        <dbReference type="ARBA" id="ARBA00022490"/>
    </source>
</evidence>
<name>A0A1M2V4K5_TRAPU</name>
<comment type="similarity">
    <text evidence="4">Belongs to the eIF-3 subunit J family.</text>
</comment>
<accession>A0A1M2V4K5</accession>
<dbReference type="GO" id="GO:0001732">
    <property type="term" value="P:formation of cytoplasmic translation initiation complex"/>
    <property type="evidence" value="ECO:0007669"/>
    <property type="project" value="UniProtKB-UniRule"/>
</dbReference>
<feature type="compositionally biased region" description="Basic and acidic residues" evidence="5">
    <location>
        <begin position="100"/>
        <end position="112"/>
    </location>
</feature>
<comment type="caution">
    <text evidence="6">The sequence shown here is derived from an EMBL/GenBank/DDBJ whole genome shotgun (WGS) entry which is preliminary data.</text>
</comment>
<dbReference type="PANTHER" id="PTHR21681:SF0">
    <property type="entry name" value="EUKARYOTIC TRANSLATION INITIATION FACTOR 3 SUBUNIT J"/>
    <property type="match status" value="1"/>
</dbReference>
<dbReference type="OrthoDB" id="20381at2759"/>
<evidence type="ECO:0000313" key="7">
    <source>
        <dbReference type="Proteomes" id="UP000184267"/>
    </source>
</evidence>
<dbReference type="GO" id="GO:0016282">
    <property type="term" value="C:eukaryotic 43S preinitiation complex"/>
    <property type="evidence" value="ECO:0007669"/>
    <property type="project" value="UniProtKB-UniRule"/>
</dbReference>
<dbReference type="OMA" id="KNIANTW"/>
<dbReference type="GO" id="GO:0005852">
    <property type="term" value="C:eukaryotic translation initiation factor 3 complex"/>
    <property type="evidence" value="ECO:0007669"/>
    <property type="project" value="UniProtKB-UniRule"/>
</dbReference>
<dbReference type="Gene3D" id="1.10.246.60">
    <property type="entry name" value="Eukaryotic translation initiation factor 3 like domains"/>
    <property type="match status" value="1"/>
</dbReference>
<feature type="compositionally biased region" description="Low complexity" evidence="5">
    <location>
        <begin position="224"/>
        <end position="233"/>
    </location>
</feature>
<dbReference type="PANTHER" id="PTHR21681">
    <property type="entry name" value="EUKARYOTIC TRANSLATION INITIATION FACTOR 3 SUBUNIT J"/>
    <property type="match status" value="1"/>
</dbReference>
<evidence type="ECO:0000256" key="5">
    <source>
        <dbReference type="SAM" id="MobiDB-lite"/>
    </source>
</evidence>
<dbReference type="Proteomes" id="UP000184267">
    <property type="component" value="Unassembled WGS sequence"/>
</dbReference>
<reference evidence="6 7" key="1">
    <citation type="submission" date="2016-10" db="EMBL/GenBank/DDBJ databases">
        <title>Genome sequence of the basidiomycete white-rot fungus Trametes pubescens.</title>
        <authorList>
            <person name="Makela M.R."/>
            <person name="Granchi Z."/>
            <person name="Peng M."/>
            <person name="De Vries R.P."/>
            <person name="Grigoriev I."/>
            <person name="Riley R."/>
            <person name="Hilden K."/>
        </authorList>
    </citation>
    <scope>NUCLEOTIDE SEQUENCE [LARGE SCALE GENOMIC DNA]</scope>
    <source>
        <strain evidence="6 7">FBCC735</strain>
    </source>
</reference>
<dbReference type="InterPro" id="IPR013906">
    <property type="entry name" value="eIF3j"/>
</dbReference>
<evidence type="ECO:0000256" key="3">
    <source>
        <dbReference type="ARBA" id="ARBA00022917"/>
    </source>
</evidence>
<comment type="function">
    <text evidence="4">Component of the eukaryotic translation initiation factor 3 (eIF-3) complex, which is involved in protein synthesis of a specialized repertoire of mRNAs and, together with other initiation factors, stimulates binding of mRNA and methionyl-tRNAi to the 40S ribosome. The eIF-3 complex specifically targets and initiates translation of a subset of mRNAs involved in cell proliferation.</text>
</comment>
<proteinExistence type="inferred from homology"/>
<feature type="compositionally biased region" description="Basic and acidic residues" evidence="5">
    <location>
        <begin position="206"/>
        <end position="216"/>
    </location>
</feature>
<keyword evidence="3 4" id="KW-0648">Protein biosynthesis</keyword>
<dbReference type="AlphaFoldDB" id="A0A1M2V4K5"/>
<sequence length="256" mass="28053">MARSAEASDDDVPKAAAAPAAPAPKKPVRSKWEGEDEEDDGPVSDWEAESSEEEEKPKAAPVAPPKKKGTLKQKLAEKEAAKAARSAEGDDDEYDSDAVLDPREKARRDKERELAADLNNAAELFGAAALGGTSSKELDWLISAQPRTKEDFVEFSDRLIETIVRRHMDKPLYATFLEYHARALADPLRDVEVRKVASALTTLSNEKQKEQRDKSSGKKKPKATAKPALGAAKPSSKIDTKIYDEALDDFGDDNFM</sequence>
<evidence type="ECO:0000313" key="6">
    <source>
        <dbReference type="EMBL" id="OJT02467.1"/>
    </source>
</evidence>
<evidence type="ECO:0000256" key="4">
    <source>
        <dbReference type="HAMAP-Rule" id="MF_03009"/>
    </source>
</evidence>
<evidence type="ECO:0000256" key="2">
    <source>
        <dbReference type="ARBA" id="ARBA00022540"/>
    </source>
</evidence>
<feature type="compositionally biased region" description="Acidic residues" evidence="5">
    <location>
        <begin position="34"/>
        <end position="54"/>
    </location>
</feature>
<feature type="region of interest" description="Disordered" evidence="5">
    <location>
        <begin position="203"/>
        <end position="236"/>
    </location>
</feature>
<dbReference type="Pfam" id="PF08597">
    <property type="entry name" value="eIF3_subunit"/>
    <property type="match status" value="1"/>
</dbReference>
<dbReference type="GO" id="GO:0033290">
    <property type="term" value="C:eukaryotic 48S preinitiation complex"/>
    <property type="evidence" value="ECO:0007669"/>
    <property type="project" value="UniProtKB-UniRule"/>
</dbReference>
<feature type="region of interest" description="Disordered" evidence="5">
    <location>
        <begin position="1"/>
        <end position="112"/>
    </location>
</feature>
<dbReference type="STRING" id="154538.A0A1M2V4K5"/>
<comment type="subunit">
    <text evidence="4">Component of the eukaryotic translation initiation factor 3 (eIF-3) complex.</text>
</comment>
<dbReference type="EMBL" id="MNAD01001670">
    <property type="protein sequence ID" value="OJT02467.1"/>
    <property type="molecule type" value="Genomic_DNA"/>
</dbReference>
<keyword evidence="2 4" id="KW-0396">Initiation factor</keyword>
<dbReference type="GO" id="GO:0003743">
    <property type="term" value="F:translation initiation factor activity"/>
    <property type="evidence" value="ECO:0007669"/>
    <property type="project" value="UniProtKB-UniRule"/>
</dbReference>
<feature type="compositionally biased region" description="Acidic residues" evidence="5">
    <location>
        <begin position="89"/>
        <end position="98"/>
    </location>
</feature>
<comment type="subcellular location">
    <subcellularLocation>
        <location evidence="4">Cytoplasm</location>
    </subcellularLocation>
</comment>
<keyword evidence="1 4" id="KW-0963">Cytoplasm</keyword>
<feature type="compositionally biased region" description="Basic and acidic residues" evidence="5">
    <location>
        <begin position="74"/>
        <end position="88"/>
    </location>
</feature>
<keyword evidence="7" id="KW-1185">Reference proteome</keyword>
<organism evidence="6 7">
    <name type="scientific">Trametes pubescens</name>
    <name type="common">White-rot fungus</name>
    <dbReference type="NCBI Taxonomy" id="154538"/>
    <lineage>
        <taxon>Eukaryota</taxon>
        <taxon>Fungi</taxon>
        <taxon>Dikarya</taxon>
        <taxon>Basidiomycota</taxon>
        <taxon>Agaricomycotina</taxon>
        <taxon>Agaricomycetes</taxon>
        <taxon>Polyporales</taxon>
        <taxon>Polyporaceae</taxon>
        <taxon>Trametes</taxon>
    </lineage>
</organism>
<dbReference type="HAMAP" id="MF_03009">
    <property type="entry name" value="eIF3j"/>
    <property type="match status" value="1"/>
</dbReference>
<dbReference type="InterPro" id="IPR023194">
    <property type="entry name" value="eIF3-like_dom_sf"/>
</dbReference>
<protein>
    <recommendedName>
        <fullName evidence="4">Eukaryotic translation initiation factor 3 subunit J</fullName>
        <shortName evidence="4">eIF3j</shortName>
    </recommendedName>
    <alternativeName>
        <fullName evidence="4">Eukaryotic translation initiation factor 3 30 kDa subunit homolog</fullName>
        <shortName evidence="4">eIF-3 30 kDa subunit homolog</shortName>
    </alternativeName>
</protein>